<accession>A0A5C4JQ01</accession>
<dbReference type="Gene3D" id="3.40.630.30">
    <property type="match status" value="1"/>
</dbReference>
<name>A0A5C4JQ01_9HYPH</name>
<dbReference type="InterPro" id="IPR000182">
    <property type="entry name" value="GNAT_dom"/>
</dbReference>
<dbReference type="CDD" id="cd04301">
    <property type="entry name" value="NAT_SF"/>
    <property type="match status" value="1"/>
</dbReference>
<feature type="domain" description="N-acetyltransferase" evidence="2">
    <location>
        <begin position="9"/>
        <end position="151"/>
    </location>
</feature>
<dbReference type="InterPro" id="IPR016181">
    <property type="entry name" value="Acyl_CoA_acyltransferase"/>
</dbReference>
<keyword evidence="1 3" id="KW-0808">Transferase</keyword>
<comment type="caution">
    <text evidence="3">The sequence shown here is derived from an EMBL/GenBank/DDBJ whole genome shotgun (WGS) entry which is preliminary data.</text>
</comment>
<organism evidence="3 4">
    <name type="scientific">Martelella lutilitoris</name>
    <dbReference type="NCBI Taxonomy" id="2583532"/>
    <lineage>
        <taxon>Bacteria</taxon>
        <taxon>Pseudomonadati</taxon>
        <taxon>Pseudomonadota</taxon>
        <taxon>Alphaproteobacteria</taxon>
        <taxon>Hyphomicrobiales</taxon>
        <taxon>Aurantimonadaceae</taxon>
        <taxon>Martelella</taxon>
    </lineage>
</organism>
<dbReference type="OrthoDB" id="9789603at2"/>
<protein>
    <submittedName>
        <fullName evidence="3">GNAT family N-acetyltransferase</fullName>
    </submittedName>
</protein>
<dbReference type="PANTHER" id="PTHR13947:SF37">
    <property type="entry name" value="LD18367P"/>
    <property type="match status" value="1"/>
</dbReference>
<dbReference type="Proteomes" id="UP000307874">
    <property type="component" value="Unassembled WGS sequence"/>
</dbReference>
<dbReference type="GO" id="GO:0008080">
    <property type="term" value="F:N-acetyltransferase activity"/>
    <property type="evidence" value="ECO:0007669"/>
    <property type="project" value="InterPro"/>
</dbReference>
<dbReference type="EMBL" id="VCLB01000007">
    <property type="protein sequence ID" value="TNB47390.1"/>
    <property type="molecule type" value="Genomic_DNA"/>
</dbReference>
<keyword evidence="4" id="KW-1185">Reference proteome</keyword>
<evidence type="ECO:0000313" key="3">
    <source>
        <dbReference type="EMBL" id="TNB47390.1"/>
    </source>
</evidence>
<reference evidence="3 4" key="1">
    <citation type="submission" date="2019-06" db="EMBL/GenBank/DDBJ databases">
        <title>Martelella lutilitoris sp. nov., isolated from a tidal mudflat.</title>
        <authorList>
            <person name="Kim Y.-J."/>
        </authorList>
    </citation>
    <scope>NUCLEOTIDE SEQUENCE [LARGE SCALE GENOMIC DNA]</scope>
    <source>
        <strain evidence="3 4">GH2-6</strain>
    </source>
</reference>
<evidence type="ECO:0000313" key="4">
    <source>
        <dbReference type="Proteomes" id="UP000307874"/>
    </source>
</evidence>
<evidence type="ECO:0000256" key="1">
    <source>
        <dbReference type="ARBA" id="ARBA00022679"/>
    </source>
</evidence>
<proteinExistence type="predicted"/>
<dbReference type="PANTHER" id="PTHR13947">
    <property type="entry name" value="GNAT FAMILY N-ACETYLTRANSFERASE"/>
    <property type="match status" value="1"/>
</dbReference>
<dbReference type="RefSeq" id="WP_138749216.1">
    <property type="nucleotide sequence ID" value="NZ_VCLB01000007.1"/>
</dbReference>
<dbReference type="PROSITE" id="PS51186">
    <property type="entry name" value="GNAT"/>
    <property type="match status" value="1"/>
</dbReference>
<dbReference type="InterPro" id="IPR050769">
    <property type="entry name" value="NAT_camello-type"/>
</dbReference>
<gene>
    <name evidence="3" type="ORF">FF124_13660</name>
</gene>
<dbReference type="AlphaFoldDB" id="A0A5C4JQ01"/>
<dbReference type="SUPFAM" id="SSF55729">
    <property type="entry name" value="Acyl-CoA N-acyltransferases (Nat)"/>
    <property type="match status" value="1"/>
</dbReference>
<sequence>MTPRLAALSDLRSVEQLTKEAYEVYLPVLGYPPVPVTEDYRPRIARGEVFLFGAAAEPLGLCVVEKHADHLMLFSIIVAPAHQGEGYGRAMLEWLRGRARAENVGEIRLYTNALMTRNIALYERFGFTETGRRPNPKRPQFTIVDMAMPIED</sequence>
<evidence type="ECO:0000259" key="2">
    <source>
        <dbReference type="PROSITE" id="PS51186"/>
    </source>
</evidence>
<dbReference type="Pfam" id="PF00583">
    <property type="entry name" value="Acetyltransf_1"/>
    <property type="match status" value="1"/>
</dbReference>